<dbReference type="InterPro" id="IPR000559">
    <property type="entry name" value="Formate_THF_ligase"/>
</dbReference>
<dbReference type="Proteomes" id="UP000065807">
    <property type="component" value="Chromosome"/>
</dbReference>
<keyword evidence="10" id="KW-1185">Reference proteome</keyword>
<evidence type="ECO:0000256" key="5">
    <source>
        <dbReference type="ARBA" id="ARBA00022840"/>
    </source>
</evidence>
<dbReference type="Gene3D" id="3.10.410.10">
    <property type="entry name" value="Formyltetrahydrofolate synthetase, domain 3"/>
    <property type="match status" value="1"/>
</dbReference>
<dbReference type="InterPro" id="IPR027417">
    <property type="entry name" value="P-loop_NTPase"/>
</dbReference>
<evidence type="ECO:0000256" key="1">
    <source>
        <dbReference type="ARBA" id="ARBA00004777"/>
    </source>
</evidence>
<protein>
    <recommendedName>
        <fullName evidence="8">Formate--tetrahydrofolate ligase</fullName>
        <ecNumber evidence="8">6.3.4.3</ecNumber>
    </recommendedName>
    <alternativeName>
        <fullName evidence="8">Formyltetrahydrofolate synthetase</fullName>
        <shortName evidence="8">FHS</shortName>
        <shortName evidence="8">FTHFS</shortName>
    </alternativeName>
</protein>
<dbReference type="EC" id="6.3.4.3" evidence="8"/>
<dbReference type="Gene3D" id="3.30.1510.10">
    <property type="entry name" value="Domain 2, N(10)-formyltetrahydrofolate synthetase"/>
    <property type="match status" value="1"/>
</dbReference>
<dbReference type="GO" id="GO:0035999">
    <property type="term" value="P:tetrahydrofolate interconversion"/>
    <property type="evidence" value="ECO:0007669"/>
    <property type="project" value="UniProtKB-UniRule"/>
</dbReference>
<dbReference type="STRING" id="1555112.LIP_3633"/>
<organism evidence="9 10">
    <name type="scientific">Limnochorda pilosa</name>
    <dbReference type="NCBI Taxonomy" id="1555112"/>
    <lineage>
        <taxon>Bacteria</taxon>
        <taxon>Bacillati</taxon>
        <taxon>Bacillota</taxon>
        <taxon>Limnochordia</taxon>
        <taxon>Limnochordales</taxon>
        <taxon>Limnochordaceae</taxon>
        <taxon>Limnochorda</taxon>
    </lineage>
</organism>
<comment type="catalytic activity">
    <reaction evidence="6 8">
        <text>(6S)-5,6,7,8-tetrahydrofolate + formate + ATP = (6R)-10-formyltetrahydrofolate + ADP + phosphate</text>
        <dbReference type="Rhea" id="RHEA:20221"/>
        <dbReference type="ChEBI" id="CHEBI:15740"/>
        <dbReference type="ChEBI" id="CHEBI:30616"/>
        <dbReference type="ChEBI" id="CHEBI:43474"/>
        <dbReference type="ChEBI" id="CHEBI:57453"/>
        <dbReference type="ChEBI" id="CHEBI:195366"/>
        <dbReference type="ChEBI" id="CHEBI:456216"/>
        <dbReference type="EC" id="6.3.4.3"/>
    </reaction>
</comment>
<reference evidence="10" key="1">
    <citation type="submission" date="2015-07" db="EMBL/GenBank/DDBJ databases">
        <title>Complete genome sequence and phylogenetic analysis of Limnochorda pilosa.</title>
        <authorList>
            <person name="Watanabe M."/>
            <person name="Kojima H."/>
            <person name="Fukui M."/>
        </authorList>
    </citation>
    <scope>NUCLEOTIDE SEQUENCE [LARGE SCALE GENOMIC DNA]</scope>
    <source>
        <strain evidence="10">HC45</strain>
    </source>
</reference>
<dbReference type="Gene3D" id="3.40.50.300">
    <property type="entry name" value="P-loop containing nucleotide triphosphate hydrolases"/>
    <property type="match status" value="1"/>
</dbReference>
<evidence type="ECO:0000256" key="4">
    <source>
        <dbReference type="ARBA" id="ARBA00022741"/>
    </source>
</evidence>
<dbReference type="InterPro" id="IPR020628">
    <property type="entry name" value="Formate_THF_ligase_CS"/>
</dbReference>
<evidence type="ECO:0000256" key="7">
    <source>
        <dbReference type="ARBA" id="ARBA00061363"/>
    </source>
</evidence>
<dbReference type="PATRIC" id="fig|1555112.3.peg.3668"/>
<dbReference type="KEGG" id="lpil:LIP_3633"/>
<dbReference type="UniPathway" id="UPA00193"/>
<sequence length="557" mass="59627">MPTDIEIAQSVSLRPIGEIAAHLGLEDDEWEPYGRTKAKVTLEALQRRLTQPRIGRLIYVTAITATAAGEGKTCTAIGLTQGLGKVGRQATVCLREPSLGPTFGIKGGAAGGGYAQVVPMEEINLHFTGDIHAVGTAHNLLAAVIDNHLSKGNALRIDPNRVVWRRVMDMNDRELRQVVVGLGGPANGVVRETGFDITVASEVMAILCLADSITDLKERLGRMLVAYTYEGEPVYARDLGVHGAMAALLRDAFRPNLVQTLEGQPAFVHGGPFANIAHGNNSILATELALRLSELVVTEGGFGADLGAEKFFDIVHGYTGLTPDVVVLVASVRALHMHGGVSKREVEQANPEALLAGMPNLIRHIENVQRFGLPVVVAINRFPTDAPEELELIRTRCAEMGVPVALSDVVARGGEGGVELAAAVLDALDQRPADFRPLYHWNLPITEKLDRLATQIYGADGVELSPAAQKQVREAERNGWGQLPLCVAKTQHSLSDDPDLKGAPTGWKLRVREIRPSLGAGFLVCLAGDVMTMPGLPTHPAAERVDIDASGRITGLF</sequence>
<dbReference type="EMBL" id="AP014924">
    <property type="protein sequence ID" value="BAS29441.1"/>
    <property type="molecule type" value="Genomic_DNA"/>
</dbReference>
<gene>
    <name evidence="8" type="primary">fhs</name>
    <name evidence="9" type="ORF">LIP_3633</name>
</gene>
<dbReference type="OrthoDB" id="9761733at2"/>
<accession>A0A0K2SQQ9</accession>
<dbReference type="GO" id="GO:0004329">
    <property type="term" value="F:formate-tetrahydrofolate ligase activity"/>
    <property type="evidence" value="ECO:0007669"/>
    <property type="project" value="UniProtKB-UniRule"/>
</dbReference>
<keyword evidence="3 8" id="KW-0436">Ligase</keyword>
<keyword evidence="5 8" id="KW-0067">ATP-binding</keyword>
<dbReference type="PROSITE" id="PS00721">
    <property type="entry name" value="FTHFS_1"/>
    <property type="match status" value="1"/>
</dbReference>
<evidence type="ECO:0000313" key="9">
    <source>
        <dbReference type="EMBL" id="BAS29441.1"/>
    </source>
</evidence>
<keyword evidence="2 8" id="KW-0554">One-carbon metabolism</keyword>
<feature type="binding site" evidence="8">
    <location>
        <begin position="66"/>
        <end position="73"/>
    </location>
    <ligand>
        <name>ATP</name>
        <dbReference type="ChEBI" id="CHEBI:30616"/>
    </ligand>
</feature>
<dbReference type="GO" id="GO:0005524">
    <property type="term" value="F:ATP binding"/>
    <property type="evidence" value="ECO:0007669"/>
    <property type="project" value="UniProtKB-UniRule"/>
</dbReference>
<proteinExistence type="inferred from homology"/>
<comment type="pathway">
    <text evidence="1 8">One-carbon metabolism; tetrahydrofolate interconversion.</text>
</comment>
<dbReference type="FunFam" id="3.30.1510.10:FF:000001">
    <property type="entry name" value="Formate--tetrahydrofolate ligase"/>
    <property type="match status" value="1"/>
</dbReference>
<name>A0A0K2SQQ9_LIMPI</name>
<dbReference type="HAMAP" id="MF_01543">
    <property type="entry name" value="FTHFS"/>
    <property type="match status" value="1"/>
</dbReference>
<dbReference type="AlphaFoldDB" id="A0A0K2SQQ9"/>
<dbReference type="Pfam" id="PF01268">
    <property type="entry name" value="FTHFS"/>
    <property type="match status" value="1"/>
</dbReference>
<reference evidence="10" key="2">
    <citation type="journal article" date="2016" name="Int. J. Syst. Evol. Microbiol.">
        <title>Complete genome sequence and cell structure of Limnochorda pilosa, a Gram-negative spore-former within the phylum Firmicutes.</title>
        <authorList>
            <person name="Watanabe M."/>
            <person name="Kojima H."/>
            <person name="Fukui M."/>
        </authorList>
    </citation>
    <scope>NUCLEOTIDE SEQUENCE [LARGE SCALE GENOMIC DNA]</scope>
    <source>
        <strain evidence="10">HC45</strain>
    </source>
</reference>
<evidence type="ECO:0000313" key="10">
    <source>
        <dbReference type="Proteomes" id="UP000065807"/>
    </source>
</evidence>
<keyword evidence="4 8" id="KW-0547">Nucleotide-binding</keyword>
<dbReference type="CDD" id="cd00477">
    <property type="entry name" value="FTHFS"/>
    <property type="match status" value="1"/>
</dbReference>
<dbReference type="FunFam" id="3.10.410.10:FF:000001">
    <property type="entry name" value="Putative formate--tetrahydrofolate ligase"/>
    <property type="match status" value="1"/>
</dbReference>
<comment type="similarity">
    <text evidence="7 8">Belongs to the formate--tetrahydrofolate ligase family.</text>
</comment>
<dbReference type="NCBIfam" id="NF010030">
    <property type="entry name" value="PRK13505.1"/>
    <property type="match status" value="1"/>
</dbReference>
<evidence type="ECO:0000256" key="8">
    <source>
        <dbReference type="HAMAP-Rule" id="MF_01543"/>
    </source>
</evidence>
<evidence type="ECO:0000256" key="3">
    <source>
        <dbReference type="ARBA" id="ARBA00022598"/>
    </source>
</evidence>
<evidence type="ECO:0000256" key="6">
    <source>
        <dbReference type="ARBA" id="ARBA00049033"/>
    </source>
</evidence>
<dbReference type="RefSeq" id="WP_068141166.1">
    <property type="nucleotide sequence ID" value="NZ_AP014924.1"/>
</dbReference>
<evidence type="ECO:0000256" key="2">
    <source>
        <dbReference type="ARBA" id="ARBA00022563"/>
    </source>
</evidence>
<dbReference type="SUPFAM" id="SSF52540">
    <property type="entry name" value="P-loop containing nucleoside triphosphate hydrolases"/>
    <property type="match status" value="1"/>
</dbReference>